<evidence type="ECO:0000256" key="6">
    <source>
        <dbReference type="ARBA" id="ARBA00022840"/>
    </source>
</evidence>
<dbReference type="RefSeq" id="WP_004608266.1">
    <property type="nucleotide sequence ID" value="NZ_AP024846.1"/>
</dbReference>
<sequence length="273" mass="30784">MVEILRFEQVGYSYDGEREALKQVDVTIHQGEKVALLGNNGAGKSTFFLCANGILKPQKGKVYLEGKEIHWDKQEITELRQKIGLVFQEADSQLIAGTVESEVSFGPMNLKISEDDVRERVEDALGNMGLKTLRKRAPHYLSGGEKKRVSIADVLAMRPRMLLMDEPASSLDPFNCGMLKENLDKLSGQGMGLVIATHDIDFAWEWAERILIFHDGVIEADGQPEEIFARKELLERCRLKKPLLFQVGQIYGVKPIPRTIEELKSGMEKERVD</sequence>
<dbReference type="PROSITE" id="PS00211">
    <property type="entry name" value="ABC_TRANSPORTER_1"/>
    <property type="match status" value="1"/>
</dbReference>
<keyword evidence="7" id="KW-1278">Translocase</keyword>
<dbReference type="CDD" id="cd03225">
    <property type="entry name" value="ABC_cobalt_CbiO_domain1"/>
    <property type="match status" value="1"/>
</dbReference>
<evidence type="ECO:0000256" key="5">
    <source>
        <dbReference type="ARBA" id="ARBA00022741"/>
    </source>
</evidence>
<dbReference type="InterPro" id="IPR050095">
    <property type="entry name" value="ECF_ABC_transporter_ATP-bd"/>
</dbReference>
<evidence type="ECO:0000256" key="2">
    <source>
        <dbReference type="ARBA" id="ARBA00005417"/>
    </source>
</evidence>
<dbReference type="InterPro" id="IPR003593">
    <property type="entry name" value="AAA+_ATPase"/>
</dbReference>
<evidence type="ECO:0000313" key="13">
    <source>
        <dbReference type="Proteomes" id="UP000462363"/>
    </source>
</evidence>
<protein>
    <recommendedName>
        <fullName evidence="10">ABC transporter ATP-binding protein</fullName>
    </recommendedName>
</protein>
<keyword evidence="8 10" id="KW-0472">Membrane</keyword>
<dbReference type="GeneID" id="62694348"/>
<name>A0A844F6M6_CLOSV</name>
<dbReference type="InterPro" id="IPR015856">
    <property type="entry name" value="ABC_transpr_CbiO/EcfA_su"/>
</dbReference>
<organism evidence="12 13">
    <name type="scientific">Clostridium scindens (strain JCM 10418 / VPI 12708)</name>
    <dbReference type="NCBI Taxonomy" id="29347"/>
    <lineage>
        <taxon>Bacteria</taxon>
        <taxon>Bacillati</taxon>
        <taxon>Bacillota</taxon>
        <taxon>Clostridia</taxon>
        <taxon>Lachnospirales</taxon>
        <taxon>Lachnospiraceae</taxon>
    </lineage>
</organism>
<evidence type="ECO:0000313" key="12">
    <source>
        <dbReference type="EMBL" id="MSS40516.1"/>
    </source>
</evidence>
<evidence type="ECO:0000256" key="4">
    <source>
        <dbReference type="ARBA" id="ARBA00022475"/>
    </source>
</evidence>
<dbReference type="SUPFAM" id="SSF52540">
    <property type="entry name" value="P-loop containing nucleoside triphosphate hydrolases"/>
    <property type="match status" value="1"/>
</dbReference>
<dbReference type="GO" id="GO:0016887">
    <property type="term" value="F:ATP hydrolysis activity"/>
    <property type="evidence" value="ECO:0007669"/>
    <property type="project" value="InterPro"/>
</dbReference>
<dbReference type="GO" id="GO:0042626">
    <property type="term" value="F:ATPase-coupled transmembrane transporter activity"/>
    <property type="evidence" value="ECO:0007669"/>
    <property type="project" value="TreeGrafter"/>
</dbReference>
<keyword evidence="6 10" id="KW-0067">ATP-binding</keyword>
<dbReference type="InterPro" id="IPR003439">
    <property type="entry name" value="ABC_transporter-like_ATP-bd"/>
</dbReference>
<dbReference type="GO" id="GO:0043190">
    <property type="term" value="C:ATP-binding cassette (ABC) transporter complex"/>
    <property type="evidence" value="ECO:0007669"/>
    <property type="project" value="TreeGrafter"/>
</dbReference>
<evidence type="ECO:0000256" key="8">
    <source>
        <dbReference type="ARBA" id="ARBA00023136"/>
    </source>
</evidence>
<comment type="function">
    <text evidence="9">Probably part of an ABC transporter complex. Responsible for energy coupling to the transport system.</text>
</comment>
<dbReference type="Pfam" id="PF00005">
    <property type="entry name" value="ABC_tran"/>
    <property type="match status" value="1"/>
</dbReference>
<dbReference type="GO" id="GO:0005524">
    <property type="term" value="F:ATP binding"/>
    <property type="evidence" value="ECO:0007669"/>
    <property type="project" value="UniProtKB-UniRule"/>
</dbReference>
<evidence type="ECO:0000256" key="1">
    <source>
        <dbReference type="ARBA" id="ARBA00004202"/>
    </source>
</evidence>
<comment type="similarity">
    <text evidence="2 10">Belongs to the ABC transporter superfamily.</text>
</comment>
<feature type="domain" description="ABC transporter" evidence="11">
    <location>
        <begin position="5"/>
        <end position="240"/>
    </location>
</feature>
<dbReference type="InterPro" id="IPR027417">
    <property type="entry name" value="P-loop_NTPase"/>
</dbReference>
<comment type="caution">
    <text evidence="12">The sequence shown here is derived from an EMBL/GenBank/DDBJ whole genome shotgun (WGS) entry which is preliminary data.</text>
</comment>
<dbReference type="PROSITE" id="PS50893">
    <property type="entry name" value="ABC_TRANSPORTER_2"/>
    <property type="match status" value="1"/>
</dbReference>
<dbReference type="Gene3D" id="3.40.50.300">
    <property type="entry name" value="P-loop containing nucleotide triphosphate hydrolases"/>
    <property type="match status" value="1"/>
</dbReference>
<dbReference type="AlphaFoldDB" id="A0A844F6M6"/>
<dbReference type="InterPro" id="IPR017871">
    <property type="entry name" value="ABC_transporter-like_CS"/>
</dbReference>
<dbReference type="PANTHER" id="PTHR43553:SF24">
    <property type="entry name" value="ENERGY-COUPLING FACTOR TRANSPORTER ATP-BINDING PROTEIN ECFA1"/>
    <property type="match status" value="1"/>
</dbReference>
<proteinExistence type="inferred from homology"/>
<dbReference type="NCBIfam" id="TIGR01166">
    <property type="entry name" value="cbiO"/>
    <property type="match status" value="1"/>
</dbReference>
<dbReference type="InterPro" id="IPR005876">
    <property type="entry name" value="Co_trans_ATP-bd"/>
</dbReference>
<dbReference type="GO" id="GO:0006824">
    <property type="term" value="P:cobalt ion transport"/>
    <property type="evidence" value="ECO:0007669"/>
    <property type="project" value="InterPro"/>
</dbReference>
<reference evidence="12 13" key="1">
    <citation type="submission" date="2019-08" db="EMBL/GenBank/DDBJ databases">
        <title>In-depth cultivation of the pig gut microbiome towards novel bacterial diversity and tailored functional studies.</title>
        <authorList>
            <person name="Wylensek D."/>
            <person name="Hitch T.C.A."/>
            <person name="Clavel T."/>
        </authorList>
    </citation>
    <scope>NUCLEOTIDE SEQUENCE [LARGE SCALE GENOMIC DNA]</scope>
    <source>
        <strain evidence="12 13">BL-389-WT-3D</strain>
    </source>
</reference>
<evidence type="ECO:0000259" key="11">
    <source>
        <dbReference type="PROSITE" id="PS50893"/>
    </source>
</evidence>
<dbReference type="FunFam" id="3.40.50.300:FF:000224">
    <property type="entry name" value="Energy-coupling factor transporter ATP-binding protein EcfA"/>
    <property type="match status" value="1"/>
</dbReference>
<evidence type="ECO:0000256" key="9">
    <source>
        <dbReference type="ARBA" id="ARBA00025157"/>
    </source>
</evidence>
<evidence type="ECO:0000256" key="3">
    <source>
        <dbReference type="ARBA" id="ARBA00022448"/>
    </source>
</evidence>
<dbReference type="EMBL" id="VUMB01000016">
    <property type="protein sequence ID" value="MSS40516.1"/>
    <property type="molecule type" value="Genomic_DNA"/>
</dbReference>
<dbReference type="Proteomes" id="UP000462363">
    <property type="component" value="Unassembled WGS sequence"/>
</dbReference>
<gene>
    <name evidence="12" type="ORF">FYJ37_09145</name>
</gene>
<dbReference type="SMART" id="SM00382">
    <property type="entry name" value="AAA"/>
    <property type="match status" value="1"/>
</dbReference>
<dbReference type="PANTHER" id="PTHR43553">
    <property type="entry name" value="HEAVY METAL TRANSPORTER"/>
    <property type="match status" value="1"/>
</dbReference>
<keyword evidence="5 10" id="KW-0547">Nucleotide-binding</keyword>
<comment type="subcellular location">
    <subcellularLocation>
        <location evidence="1 10">Cell membrane</location>
        <topology evidence="1 10">Peripheral membrane protein</topology>
    </subcellularLocation>
</comment>
<comment type="function">
    <text evidence="10">Part of an ABC transporter complex. Responsible for energy coupling to the transport system.</text>
</comment>
<evidence type="ECO:0000256" key="7">
    <source>
        <dbReference type="ARBA" id="ARBA00022967"/>
    </source>
</evidence>
<accession>A0A844F6M6</accession>
<keyword evidence="4 10" id="KW-1003">Cell membrane</keyword>
<evidence type="ECO:0000256" key="10">
    <source>
        <dbReference type="RuleBase" id="RU364103"/>
    </source>
</evidence>
<keyword evidence="3 10" id="KW-0813">Transport</keyword>